<comment type="subcellular location">
    <subcellularLocation>
        <location evidence="1">Cell membrane</location>
        <topology evidence="1">Multi-pass membrane protein</topology>
    </subcellularLocation>
</comment>
<dbReference type="GO" id="GO:0005886">
    <property type="term" value="C:plasma membrane"/>
    <property type="evidence" value="ECO:0007669"/>
    <property type="project" value="UniProtKB-SubCell"/>
</dbReference>
<dbReference type="InterPro" id="IPR052192">
    <property type="entry name" value="Insect_Ionotropic_Sensory_Rcpt"/>
</dbReference>
<feature type="region of interest" description="Disordered" evidence="8">
    <location>
        <begin position="665"/>
        <end position="695"/>
    </location>
</feature>
<evidence type="ECO:0000256" key="2">
    <source>
        <dbReference type="ARBA" id="ARBA00022475"/>
    </source>
</evidence>
<evidence type="ECO:0000313" key="11">
    <source>
        <dbReference type="Proteomes" id="UP000479190"/>
    </source>
</evidence>
<keyword evidence="5 9" id="KW-0472">Membrane</keyword>
<dbReference type="EMBL" id="CADCXV010001472">
    <property type="protein sequence ID" value="CAB0044614.1"/>
    <property type="molecule type" value="Genomic_DNA"/>
</dbReference>
<feature type="transmembrane region" description="Helical" evidence="9">
    <location>
        <begin position="143"/>
        <end position="168"/>
    </location>
</feature>
<evidence type="ECO:0000313" key="10">
    <source>
        <dbReference type="EMBL" id="CAB0044614.1"/>
    </source>
</evidence>
<reference evidence="10 11" key="1">
    <citation type="submission" date="2020-02" db="EMBL/GenBank/DDBJ databases">
        <authorList>
            <person name="Ferguson B K."/>
        </authorList>
    </citation>
    <scope>NUCLEOTIDE SEQUENCE [LARGE SCALE GENOMIC DNA]</scope>
</reference>
<feature type="transmembrane region" description="Helical" evidence="9">
    <location>
        <begin position="68"/>
        <end position="94"/>
    </location>
</feature>
<evidence type="ECO:0000256" key="8">
    <source>
        <dbReference type="SAM" id="MobiDB-lite"/>
    </source>
</evidence>
<accession>A0A6H5J3I9</accession>
<keyword evidence="7" id="KW-0325">Glycoprotein</keyword>
<evidence type="ECO:0000256" key="4">
    <source>
        <dbReference type="ARBA" id="ARBA00022989"/>
    </source>
</evidence>
<proteinExistence type="predicted"/>
<keyword evidence="2" id="KW-1003">Cell membrane</keyword>
<evidence type="ECO:0000256" key="3">
    <source>
        <dbReference type="ARBA" id="ARBA00022692"/>
    </source>
</evidence>
<dbReference type="PANTHER" id="PTHR42643:SF24">
    <property type="entry name" value="IONOTROPIC RECEPTOR 60A"/>
    <property type="match status" value="1"/>
</dbReference>
<name>A0A6H5J3I9_9HYME</name>
<evidence type="ECO:0000256" key="7">
    <source>
        <dbReference type="ARBA" id="ARBA00023180"/>
    </source>
</evidence>
<feature type="compositionally biased region" description="Basic and acidic residues" evidence="8">
    <location>
        <begin position="475"/>
        <end position="484"/>
    </location>
</feature>
<sequence length="763" mass="84537">MEQRNFGSQQDNGSYDGILGRLQANDSQIVPRSGMFRGRLDLLEYTVPLWSIRYRLYIRPEWRHDEAWMIHLFSPGLWSAFFLLLLALGCAEYLSELYYSRRRRETTGDRRRFASLQDHVFYTVAVATSQGGVPAGLHDKSRLVYISTSLFAWVVLIAFSSHAIILLMSERFVPPFADLRGLLRGTQYAVLAFNGSMVHQEFRGLVQRYALTARDFSRVSYAPAAQDMYAKACAAAAAAAAATDATGGSSKRRKRYAVFEADDRHKALGRDFCRLVPTGAHYFESFVASAVRRGFKYKRCFDLGIVRMLETGLLDGLRDRWLDNSWSGGDKGSDDEQPPFQSIDLQQVYVTFGILAAGASLSILVLLAEILCHFLLDNKSMIMRRINGNYKSISHVSLCVHAGSRLLRVSPGQTTRHRDLRRRLVSARRSPQLHPGGDEIADSQPRHRRPGQSIFVVEQQQQFHGSAGPGADGPLRGHTEDGGVRRAPRRRRLHPLHLEGSLSAVRPALLPFQEPLDARSVLVAGLGGGRPLLPAARRGQRRRVEVVVVVVVLVVLAGAGGLLQLGRLPVLRLRRSLQSGRAPVLGPLGVVLSLAGPEHGSVLVAAARLVRLAARHLHAADLLAGAVLEPRHAPRRDGLRDTRRATLDRRDRLQEELQAGLRAHPAGRAHRFSGHASGHVESGLQRGRGAPSSSRLDVEFREAVRSAAERVREDGRAGAVRACAGARRVLLQDLDRRRLGQGLQTQASHRFRNIDDCKTARHC</sequence>
<gene>
    <name evidence="10" type="ORF">TBRA_LOCUS16202</name>
</gene>
<evidence type="ECO:0000256" key="5">
    <source>
        <dbReference type="ARBA" id="ARBA00023136"/>
    </source>
</evidence>
<keyword evidence="4 9" id="KW-1133">Transmembrane helix</keyword>
<feature type="compositionally biased region" description="Basic residues" evidence="8">
    <location>
        <begin position="486"/>
        <end position="495"/>
    </location>
</feature>
<feature type="region of interest" description="Disordered" evidence="8">
    <location>
        <begin position="427"/>
        <end position="448"/>
    </location>
</feature>
<keyword evidence="3 9" id="KW-0812">Transmembrane</keyword>
<dbReference type="SUPFAM" id="SSF53850">
    <property type="entry name" value="Periplasmic binding protein-like II"/>
    <property type="match status" value="1"/>
</dbReference>
<dbReference type="PANTHER" id="PTHR42643">
    <property type="entry name" value="IONOTROPIC RECEPTOR 20A-RELATED"/>
    <property type="match status" value="1"/>
</dbReference>
<evidence type="ECO:0008006" key="12">
    <source>
        <dbReference type="Google" id="ProtNLM"/>
    </source>
</evidence>
<dbReference type="Gene3D" id="1.10.287.70">
    <property type="match status" value="1"/>
</dbReference>
<dbReference type="Proteomes" id="UP000479190">
    <property type="component" value="Unassembled WGS sequence"/>
</dbReference>
<organism evidence="10 11">
    <name type="scientific">Trichogramma brassicae</name>
    <dbReference type="NCBI Taxonomy" id="86971"/>
    <lineage>
        <taxon>Eukaryota</taxon>
        <taxon>Metazoa</taxon>
        <taxon>Ecdysozoa</taxon>
        <taxon>Arthropoda</taxon>
        <taxon>Hexapoda</taxon>
        <taxon>Insecta</taxon>
        <taxon>Pterygota</taxon>
        <taxon>Neoptera</taxon>
        <taxon>Endopterygota</taxon>
        <taxon>Hymenoptera</taxon>
        <taxon>Apocrita</taxon>
        <taxon>Proctotrupomorpha</taxon>
        <taxon>Chalcidoidea</taxon>
        <taxon>Trichogrammatidae</taxon>
        <taxon>Trichogramma</taxon>
    </lineage>
</organism>
<feature type="transmembrane region" description="Helical" evidence="9">
    <location>
        <begin position="348"/>
        <end position="376"/>
    </location>
</feature>
<dbReference type="OrthoDB" id="8195814at2759"/>
<evidence type="ECO:0000256" key="9">
    <source>
        <dbReference type="SAM" id="Phobius"/>
    </source>
</evidence>
<evidence type="ECO:0000256" key="6">
    <source>
        <dbReference type="ARBA" id="ARBA00023170"/>
    </source>
</evidence>
<evidence type="ECO:0000256" key="1">
    <source>
        <dbReference type="ARBA" id="ARBA00004651"/>
    </source>
</evidence>
<keyword evidence="6" id="KW-0675">Receptor</keyword>
<keyword evidence="11" id="KW-1185">Reference proteome</keyword>
<protein>
    <recommendedName>
        <fullName evidence="12">Ionotropic glutamate receptor C-terminal domain-containing protein</fullName>
    </recommendedName>
</protein>
<feature type="region of interest" description="Disordered" evidence="8">
    <location>
        <begin position="464"/>
        <end position="495"/>
    </location>
</feature>
<dbReference type="AlphaFoldDB" id="A0A6H5J3I9"/>
<feature type="transmembrane region" description="Helical" evidence="9">
    <location>
        <begin position="546"/>
        <end position="565"/>
    </location>
</feature>